<name>A0A839INJ8_9GAMM</name>
<organism evidence="4 5">
    <name type="scientific">Oceanospirillum sediminis</name>
    <dbReference type="NCBI Taxonomy" id="2760088"/>
    <lineage>
        <taxon>Bacteria</taxon>
        <taxon>Pseudomonadati</taxon>
        <taxon>Pseudomonadota</taxon>
        <taxon>Gammaproteobacteria</taxon>
        <taxon>Oceanospirillales</taxon>
        <taxon>Oceanospirillaceae</taxon>
        <taxon>Oceanospirillum</taxon>
    </lineage>
</organism>
<keyword evidence="2" id="KW-0012">Acyltransferase</keyword>
<proteinExistence type="predicted"/>
<dbReference type="Proteomes" id="UP000565262">
    <property type="component" value="Unassembled WGS sequence"/>
</dbReference>
<evidence type="ECO:0000259" key="3">
    <source>
        <dbReference type="PROSITE" id="PS51186"/>
    </source>
</evidence>
<sequence length="144" mass="16377">MPTGRLRPATPDDAAQILQLSAALGYSLCSEAEQRQRLVTLQHSDRDQIWVYETESRLQGWIHFFQALRVASDSFIEIGGLVVSEDSRRQGIGQKLVQQAAEEAHKQQTTLRVRCNDKRKATHQFYLSCGFSADKVQQVFRLTI</sequence>
<dbReference type="PANTHER" id="PTHR43877">
    <property type="entry name" value="AMINOALKYLPHOSPHONATE N-ACETYLTRANSFERASE-RELATED-RELATED"/>
    <property type="match status" value="1"/>
</dbReference>
<evidence type="ECO:0000313" key="5">
    <source>
        <dbReference type="Proteomes" id="UP000565262"/>
    </source>
</evidence>
<dbReference type="AlphaFoldDB" id="A0A839INJ8"/>
<dbReference type="SUPFAM" id="SSF55729">
    <property type="entry name" value="Acyl-CoA N-acyltransferases (Nat)"/>
    <property type="match status" value="1"/>
</dbReference>
<keyword evidence="1 4" id="KW-0808">Transferase</keyword>
<dbReference type="GO" id="GO:0016747">
    <property type="term" value="F:acyltransferase activity, transferring groups other than amino-acyl groups"/>
    <property type="evidence" value="ECO:0007669"/>
    <property type="project" value="InterPro"/>
</dbReference>
<accession>A0A839INJ8</accession>
<reference evidence="4 5" key="1">
    <citation type="submission" date="2020-08" db="EMBL/GenBank/DDBJ databases">
        <title>Oceanospirillum sp. nov. isolated from marine sediment.</title>
        <authorList>
            <person name="Ji X."/>
        </authorList>
    </citation>
    <scope>NUCLEOTIDE SEQUENCE [LARGE SCALE GENOMIC DNA]</scope>
    <source>
        <strain evidence="4 5">D5</strain>
    </source>
</reference>
<protein>
    <submittedName>
        <fullName evidence="4">GNAT family N-acetyltransferase</fullName>
    </submittedName>
</protein>
<comment type="caution">
    <text evidence="4">The sequence shown here is derived from an EMBL/GenBank/DDBJ whole genome shotgun (WGS) entry which is preliminary data.</text>
</comment>
<gene>
    <name evidence="4" type="ORF">H4O21_05450</name>
</gene>
<dbReference type="Gene3D" id="3.40.630.30">
    <property type="match status" value="1"/>
</dbReference>
<dbReference type="InterPro" id="IPR050832">
    <property type="entry name" value="Bact_Acetyltransf"/>
</dbReference>
<dbReference type="EMBL" id="JACJFM010000005">
    <property type="protein sequence ID" value="MBB1486047.1"/>
    <property type="molecule type" value="Genomic_DNA"/>
</dbReference>
<evidence type="ECO:0000256" key="1">
    <source>
        <dbReference type="ARBA" id="ARBA00022679"/>
    </source>
</evidence>
<evidence type="ECO:0000256" key="2">
    <source>
        <dbReference type="ARBA" id="ARBA00023315"/>
    </source>
</evidence>
<dbReference type="PROSITE" id="PS51186">
    <property type="entry name" value="GNAT"/>
    <property type="match status" value="1"/>
</dbReference>
<dbReference type="RefSeq" id="WP_182807832.1">
    <property type="nucleotide sequence ID" value="NZ_JACJFM010000005.1"/>
</dbReference>
<dbReference type="PANTHER" id="PTHR43877:SF2">
    <property type="entry name" value="AMINOALKYLPHOSPHONATE N-ACETYLTRANSFERASE-RELATED"/>
    <property type="match status" value="1"/>
</dbReference>
<evidence type="ECO:0000313" key="4">
    <source>
        <dbReference type="EMBL" id="MBB1486047.1"/>
    </source>
</evidence>
<keyword evidence="5" id="KW-1185">Reference proteome</keyword>
<dbReference type="InterPro" id="IPR000182">
    <property type="entry name" value="GNAT_dom"/>
</dbReference>
<dbReference type="InterPro" id="IPR016181">
    <property type="entry name" value="Acyl_CoA_acyltransferase"/>
</dbReference>
<dbReference type="Pfam" id="PF13508">
    <property type="entry name" value="Acetyltransf_7"/>
    <property type="match status" value="1"/>
</dbReference>
<dbReference type="CDD" id="cd04301">
    <property type="entry name" value="NAT_SF"/>
    <property type="match status" value="1"/>
</dbReference>
<feature type="domain" description="N-acetyltransferase" evidence="3">
    <location>
        <begin position="4"/>
        <end position="144"/>
    </location>
</feature>